<protein>
    <recommendedName>
        <fullName evidence="1">DUF6036 domain-containing protein</fullName>
    </recommendedName>
</protein>
<proteinExistence type="predicted"/>
<keyword evidence="3" id="KW-1185">Reference proteome</keyword>
<dbReference type="Proteomes" id="UP000830167">
    <property type="component" value="Chromosome"/>
</dbReference>
<sequence length="190" mass="21952">MKRIDQAKEELKRLQGKSKLESMLGVASIFTELTEEQQGIHPIVVGGLAVEIYTKEAYATWDIDMVFSNYPLANELLLALGFHKEGRHWYHEGLSVSVEIPGDQLEEADYNRVLKLNLSNGRHVYMIGVEDIILDRLRACKHWKSTSDCEWGLRLFQTHRERLDIPYLQQQSKADLTEDILQSWLSEPII</sequence>
<name>A0ABY4CI20_9BACL</name>
<dbReference type="EMBL" id="CP089291">
    <property type="protein sequence ID" value="UOF89939.1"/>
    <property type="molecule type" value="Genomic_DNA"/>
</dbReference>
<organism evidence="2 3">
    <name type="scientific">Fodinisporobacter ferrooxydans</name>
    <dbReference type="NCBI Taxonomy" id="2901836"/>
    <lineage>
        <taxon>Bacteria</taxon>
        <taxon>Bacillati</taxon>
        <taxon>Bacillota</taxon>
        <taxon>Bacilli</taxon>
        <taxon>Bacillales</taxon>
        <taxon>Alicyclobacillaceae</taxon>
        <taxon>Fodinisporobacter</taxon>
    </lineage>
</organism>
<accession>A0ABY4CI20</accession>
<dbReference type="InterPro" id="IPR045792">
    <property type="entry name" value="DUF6036"/>
</dbReference>
<evidence type="ECO:0000313" key="2">
    <source>
        <dbReference type="EMBL" id="UOF89939.1"/>
    </source>
</evidence>
<feature type="domain" description="DUF6036" evidence="1">
    <location>
        <begin position="26"/>
        <end position="170"/>
    </location>
</feature>
<dbReference type="RefSeq" id="WP_347436634.1">
    <property type="nucleotide sequence ID" value="NZ_CP089291.1"/>
</dbReference>
<reference evidence="2" key="1">
    <citation type="submission" date="2021-12" db="EMBL/GenBank/DDBJ databases">
        <title>Alicyclobacillaceae gen. nov., sp. nov., isolated from chalcocite enrichment system.</title>
        <authorList>
            <person name="Jiang Z."/>
        </authorList>
    </citation>
    <scope>NUCLEOTIDE SEQUENCE</scope>
    <source>
        <strain evidence="2">MYW30-H2</strain>
    </source>
</reference>
<gene>
    <name evidence="2" type="ORF">LSG31_19040</name>
</gene>
<evidence type="ECO:0000313" key="3">
    <source>
        <dbReference type="Proteomes" id="UP000830167"/>
    </source>
</evidence>
<evidence type="ECO:0000259" key="1">
    <source>
        <dbReference type="Pfam" id="PF19502"/>
    </source>
</evidence>
<dbReference type="Pfam" id="PF19502">
    <property type="entry name" value="DUF6036"/>
    <property type="match status" value="1"/>
</dbReference>